<protein>
    <recommendedName>
        <fullName evidence="6">Hormone-sensitive lipase</fullName>
    </recommendedName>
</protein>
<dbReference type="InterPro" id="IPR010468">
    <property type="entry name" value="HSL_N"/>
</dbReference>
<dbReference type="GO" id="GO:0004771">
    <property type="term" value="F:sterol ester esterase activity"/>
    <property type="evidence" value="ECO:0007669"/>
    <property type="project" value="TreeGrafter"/>
</dbReference>
<evidence type="ECO:0000256" key="1">
    <source>
        <dbReference type="SAM" id="MobiDB-lite"/>
    </source>
</evidence>
<dbReference type="GO" id="GO:0019433">
    <property type="term" value="P:triglyceride catabolic process"/>
    <property type="evidence" value="ECO:0007669"/>
    <property type="project" value="TreeGrafter"/>
</dbReference>
<dbReference type="PANTHER" id="PTHR23025:SF3">
    <property type="entry name" value="HORMONE-SENSITIVE LIPASE"/>
    <property type="match status" value="1"/>
</dbReference>
<dbReference type="Pfam" id="PF07859">
    <property type="entry name" value="Abhydrolase_3"/>
    <property type="match status" value="2"/>
</dbReference>
<sequence>MERGIMEEQSSRILINLIKDLQSLCMTNMEYFQSGTQSHHAKFHVAFCLLFEYLDLGIEPSVMALIPRLSEYDVSPQTKGNGYRSLLRVVQKCCLHLIQLSRHIIINRDSMLFRRAHYSKELEAYVATMGQLRACLYYAQQVMNYCQEGMLFTDEDALDSSIADKLMLEFEMLNQDCFYGRCLGFQFCETMQRPLQMVAVAMASFSEGYQENSQLMKLATSVFNSGKYFLNPELRGKQVVNVTRSADVKFCKAFWSITESDIMHQLPALVYPSVEVDEVLQLGPDSFEVKLEDGSDTVFITPPCAHTGPGPVQVRLISYHLRDGQQVHIKSTKSKPPKHPVVPKPKSPGLIVHCHGGGFVAQSSKSHSVYLRNWARDINVPILSIDYSLAPEFPFPRALEECFYAYSWATQNVSKLGSTGKTIILAGDSAGGNLIISTAMRAASFGIRRPDGIMAIYAAVLARYTPSPSRLLALMDPLLPIGILSRCLAAYAGVSDELLNGLTEAEFSSKAPYHLDEDDSSDTEWVIVYDKNKTDKKKKSEETKQTDGIASDSSTEDFHSACQTPQADPSFVDAFDVVSMTTGEKDQSATPTPENCKIVSNEIDAEKTEKLKQSRNTEVPSSLELPPPESILPPLMEHEEVIATVIDNLTSQANCDQSNCDEHMSELSTPDKFGAPAHLELSTPGESGAPAQVDLSTPEKSVAPAQVELSPSDELISIDLNHVSNANNYVIDPVRSESCPDFKQVQKNVETLQNSAASHSNDTSPTHVTRPKNFKLPHSQSIPAFPSNRPRPGAMSPTDFLRHRHLAQSPLKVVRHLPIVKNPYMSPLLAPNELLMGLPDMSLVACHLDPLLDDSIMFTKRLRKLGKKVDLDLVDNLPHGFLNFSLVSKEAKHATDMIIKKLKEMFKMEDLEPPISQMNRPV</sequence>
<feature type="region of interest" description="Disordered" evidence="1">
    <location>
        <begin position="534"/>
        <end position="567"/>
    </location>
</feature>
<feature type="region of interest" description="Disordered" evidence="1">
    <location>
        <begin position="753"/>
        <end position="792"/>
    </location>
</feature>
<dbReference type="GO" id="GO:0008203">
    <property type="term" value="P:cholesterol metabolic process"/>
    <property type="evidence" value="ECO:0007669"/>
    <property type="project" value="InterPro"/>
</dbReference>
<organism evidence="4 5">
    <name type="scientific">Patella caerulea</name>
    <name type="common">Rayed Mediterranean limpet</name>
    <dbReference type="NCBI Taxonomy" id="87958"/>
    <lineage>
        <taxon>Eukaryota</taxon>
        <taxon>Metazoa</taxon>
        <taxon>Spiralia</taxon>
        <taxon>Lophotrochozoa</taxon>
        <taxon>Mollusca</taxon>
        <taxon>Gastropoda</taxon>
        <taxon>Patellogastropoda</taxon>
        <taxon>Patelloidea</taxon>
        <taxon>Patellidae</taxon>
        <taxon>Patella</taxon>
    </lineage>
</organism>
<dbReference type="PANTHER" id="PTHR23025">
    <property type="entry name" value="TRIACYLGLYCEROL LIPASE"/>
    <property type="match status" value="1"/>
</dbReference>
<dbReference type="Gene3D" id="3.40.50.1820">
    <property type="entry name" value="alpha/beta hydrolase"/>
    <property type="match status" value="2"/>
</dbReference>
<accession>A0AAN8JEL5</accession>
<dbReference type="InterPro" id="IPR013094">
    <property type="entry name" value="AB_hydrolase_3"/>
</dbReference>
<feature type="domain" description="Alpha/beta hydrolase fold-3" evidence="3">
    <location>
        <begin position="821"/>
        <end position="882"/>
    </location>
</feature>
<feature type="compositionally biased region" description="Polar residues" evidence="1">
    <location>
        <begin position="753"/>
        <end position="767"/>
    </location>
</feature>
<feature type="region of interest" description="Disordered" evidence="1">
    <location>
        <begin position="604"/>
        <end position="629"/>
    </location>
</feature>
<feature type="region of interest" description="Disordered" evidence="1">
    <location>
        <begin position="671"/>
        <end position="701"/>
    </location>
</feature>
<evidence type="ECO:0008006" key="6">
    <source>
        <dbReference type="Google" id="ProtNLM"/>
    </source>
</evidence>
<gene>
    <name evidence="4" type="ORF">SNE40_017204</name>
</gene>
<dbReference type="GO" id="GO:0005829">
    <property type="term" value="C:cytosol"/>
    <property type="evidence" value="ECO:0007669"/>
    <property type="project" value="TreeGrafter"/>
</dbReference>
<dbReference type="GO" id="GO:0004806">
    <property type="term" value="F:triacylglycerol lipase activity"/>
    <property type="evidence" value="ECO:0007669"/>
    <property type="project" value="TreeGrafter"/>
</dbReference>
<feature type="domain" description="Alpha/beta hydrolase fold-3" evidence="3">
    <location>
        <begin position="351"/>
        <end position="493"/>
    </location>
</feature>
<proteinExistence type="predicted"/>
<reference evidence="4 5" key="1">
    <citation type="submission" date="2024-01" db="EMBL/GenBank/DDBJ databases">
        <title>The genome of the rayed Mediterranean limpet Patella caerulea (Linnaeus, 1758).</title>
        <authorList>
            <person name="Anh-Thu Weber A."/>
            <person name="Halstead-Nussloch G."/>
        </authorList>
    </citation>
    <scope>NUCLEOTIDE SEQUENCE [LARGE SCALE GENOMIC DNA]</scope>
    <source>
        <strain evidence="4">AATW-2023a</strain>
        <tissue evidence="4">Whole specimen</tissue>
    </source>
</reference>
<dbReference type="InterPro" id="IPR029058">
    <property type="entry name" value="AB_hydrolase_fold"/>
</dbReference>
<evidence type="ECO:0000259" key="2">
    <source>
        <dbReference type="Pfam" id="PF06350"/>
    </source>
</evidence>
<evidence type="ECO:0000313" key="5">
    <source>
        <dbReference type="Proteomes" id="UP001347796"/>
    </source>
</evidence>
<dbReference type="EMBL" id="JAZGQO010000011">
    <property type="protein sequence ID" value="KAK6173810.1"/>
    <property type="molecule type" value="Genomic_DNA"/>
</dbReference>
<evidence type="ECO:0000313" key="4">
    <source>
        <dbReference type="EMBL" id="KAK6173810.1"/>
    </source>
</evidence>
<dbReference type="Proteomes" id="UP001347796">
    <property type="component" value="Unassembled WGS sequence"/>
</dbReference>
<evidence type="ECO:0000259" key="3">
    <source>
        <dbReference type="Pfam" id="PF07859"/>
    </source>
</evidence>
<feature type="compositionally biased region" description="Basic and acidic residues" evidence="1">
    <location>
        <begin position="534"/>
        <end position="545"/>
    </location>
</feature>
<name>A0AAN8JEL5_PATCE</name>
<feature type="domain" description="Hormone-sensitive lipase N-terminal" evidence="2">
    <location>
        <begin position="18"/>
        <end position="325"/>
    </location>
</feature>
<dbReference type="SUPFAM" id="SSF53474">
    <property type="entry name" value="alpha/beta-Hydrolases"/>
    <property type="match status" value="1"/>
</dbReference>
<dbReference type="AlphaFoldDB" id="A0AAN8JEL5"/>
<dbReference type="Pfam" id="PF06350">
    <property type="entry name" value="HSL_N"/>
    <property type="match status" value="1"/>
</dbReference>
<comment type="caution">
    <text evidence="4">The sequence shown here is derived from an EMBL/GenBank/DDBJ whole genome shotgun (WGS) entry which is preliminary data.</text>
</comment>
<keyword evidence="5" id="KW-1185">Reference proteome</keyword>